<organism evidence="1 2">
    <name type="scientific">Paraburkholderia metrosideri</name>
    <dbReference type="NCBI Taxonomy" id="580937"/>
    <lineage>
        <taxon>Bacteria</taxon>
        <taxon>Pseudomonadati</taxon>
        <taxon>Pseudomonadota</taxon>
        <taxon>Betaproteobacteria</taxon>
        <taxon>Burkholderiales</taxon>
        <taxon>Burkholderiaceae</taxon>
        <taxon>Paraburkholderia</taxon>
    </lineage>
</organism>
<reference evidence="1 2" key="1">
    <citation type="journal article" date="2024" name="Chem. Sci.">
        <title>Discovery of megapolipeptins by genome mining of a Burkholderiales bacteria collection.</title>
        <authorList>
            <person name="Paulo B.S."/>
            <person name="Recchia M.J.J."/>
            <person name="Lee S."/>
            <person name="Fergusson C.H."/>
            <person name="Romanowski S.B."/>
            <person name="Hernandez A."/>
            <person name="Krull N."/>
            <person name="Liu D.Y."/>
            <person name="Cavanagh H."/>
            <person name="Bos A."/>
            <person name="Gray C.A."/>
            <person name="Murphy B.T."/>
            <person name="Linington R.G."/>
            <person name="Eustaquio A.S."/>
        </authorList>
    </citation>
    <scope>NUCLEOTIDE SEQUENCE [LARGE SCALE GENOMIC DNA]</scope>
    <source>
        <strain evidence="1 2">RL17-338-BIC-A</strain>
    </source>
</reference>
<dbReference type="RefSeq" id="WP_408336929.1">
    <property type="nucleotide sequence ID" value="NZ_JAQQCF010000012.1"/>
</dbReference>
<proteinExistence type="predicted"/>
<evidence type="ECO:0000313" key="1">
    <source>
        <dbReference type="EMBL" id="MFM0638040.1"/>
    </source>
</evidence>
<evidence type="ECO:0000313" key="2">
    <source>
        <dbReference type="Proteomes" id="UP001629432"/>
    </source>
</evidence>
<comment type="caution">
    <text evidence="1">The sequence shown here is derived from an EMBL/GenBank/DDBJ whole genome shotgun (WGS) entry which is preliminary data.</text>
</comment>
<sequence length="354" mass="39144">MNDLVASPFGSRAVAVSDTAGARQDQSRELAETQVKYLMAQQFPRDEIANTDKILNAFSRATLAEQSQYQFSRGGTDINGPSIRAAEAMAQKWGNMDQGFRERSRGIGSDGVPFSEVEAFCVDLESRTSKRLQFIVRHWRDTKQGGYKLKDERDIYELCANQAQRRVRACILSQIPGDVIDAAMAQANATLHAKADTSPEAIQKISAAFEPFGVTKEHIEKRIQRRLDAIQPAQVVTLKRIYASLRDGMSAPSEWFDIADIAQAGDTTTLKDITEKAAQKKAPAKAAKPPREEFEQAAPNAAIDEIIAEIEKATDIDVLDLAMDGFRSDDTVAPADMEKIDAAYKARRQFLQEA</sequence>
<dbReference type="EMBL" id="JAQQCF010000012">
    <property type="protein sequence ID" value="MFM0638040.1"/>
    <property type="molecule type" value="Genomic_DNA"/>
</dbReference>
<keyword evidence="2" id="KW-1185">Reference proteome</keyword>
<name>A0ABW9DSE8_9BURK</name>
<gene>
    <name evidence="1" type="ORF">PQQ63_15165</name>
</gene>
<protein>
    <submittedName>
        <fullName evidence="1">Uncharacterized protein</fullName>
    </submittedName>
</protein>
<dbReference type="Proteomes" id="UP001629432">
    <property type="component" value="Unassembled WGS sequence"/>
</dbReference>
<accession>A0ABW9DSE8</accession>